<reference evidence="2 3" key="1">
    <citation type="journal article" date="2016" name="Nat. Commun.">
        <title>Thousands of microbial genomes shed light on interconnected biogeochemical processes in an aquifer system.</title>
        <authorList>
            <person name="Anantharaman K."/>
            <person name="Brown C.T."/>
            <person name="Hug L.A."/>
            <person name="Sharon I."/>
            <person name="Castelle C.J."/>
            <person name="Probst A.J."/>
            <person name="Thomas B.C."/>
            <person name="Singh A."/>
            <person name="Wilkins M.J."/>
            <person name="Karaoz U."/>
            <person name="Brodie E.L."/>
            <person name="Williams K.H."/>
            <person name="Hubbard S.S."/>
            <person name="Banfield J.F."/>
        </authorList>
    </citation>
    <scope>NUCLEOTIDE SEQUENCE [LARGE SCALE GENOMIC DNA]</scope>
</reference>
<gene>
    <name evidence="2" type="ORF">A3B54_01880</name>
</gene>
<proteinExistence type="predicted"/>
<name>A0A1F5H7U2_9BACT</name>
<dbReference type="Proteomes" id="UP000177039">
    <property type="component" value="Unassembled WGS sequence"/>
</dbReference>
<evidence type="ECO:0000313" key="3">
    <source>
        <dbReference type="Proteomes" id="UP000177039"/>
    </source>
</evidence>
<feature type="transmembrane region" description="Helical" evidence="1">
    <location>
        <begin position="20"/>
        <end position="40"/>
    </location>
</feature>
<dbReference type="AlphaFoldDB" id="A0A1F5H7U2"/>
<dbReference type="EMBL" id="MFBT01000005">
    <property type="protein sequence ID" value="OGE00130.1"/>
    <property type="molecule type" value="Genomic_DNA"/>
</dbReference>
<comment type="caution">
    <text evidence="2">The sequence shown here is derived from an EMBL/GenBank/DDBJ whole genome shotgun (WGS) entry which is preliminary data.</text>
</comment>
<protein>
    <recommendedName>
        <fullName evidence="4">Type II secretion system protein</fullName>
    </recommendedName>
</protein>
<keyword evidence="1" id="KW-1133">Transmembrane helix</keyword>
<keyword evidence="1" id="KW-0812">Transmembrane</keyword>
<organism evidence="2 3">
    <name type="scientific">Candidatus Curtissbacteria bacterium RIFCSPLOWO2_01_FULL_42_50</name>
    <dbReference type="NCBI Taxonomy" id="1797730"/>
    <lineage>
        <taxon>Bacteria</taxon>
        <taxon>Candidatus Curtissiibacteriota</taxon>
    </lineage>
</organism>
<keyword evidence="1" id="KW-0472">Membrane</keyword>
<accession>A0A1F5H7U2</accession>
<evidence type="ECO:0008006" key="4">
    <source>
        <dbReference type="Google" id="ProtNLM"/>
    </source>
</evidence>
<sequence length="172" mass="18458">MRVNHNKFSILLGGQSLIEVIVATTLVVALAVSLVTVSLVTQRTSRSAKNNTQASKLIQQNLEQIRVYRDRKGFSAIPGSGICFTLDTSNSDPSNWSFNTCSGPNATGEPITLENVEFRRKITLASTTANERSITVIVSWVDSGGNQSVSSQTFLTAWCLGVIVPGSPCPTP</sequence>
<evidence type="ECO:0000256" key="1">
    <source>
        <dbReference type="SAM" id="Phobius"/>
    </source>
</evidence>
<evidence type="ECO:0000313" key="2">
    <source>
        <dbReference type="EMBL" id="OGE00130.1"/>
    </source>
</evidence>